<dbReference type="PANTHER" id="PTHR23028:SF53">
    <property type="entry name" value="ACYL_TRANSF_3 DOMAIN-CONTAINING PROTEIN"/>
    <property type="match status" value="1"/>
</dbReference>
<gene>
    <name evidence="3" type="ORF">LPW39_22010</name>
</gene>
<dbReference type="Pfam" id="PF01757">
    <property type="entry name" value="Acyl_transf_3"/>
    <property type="match status" value="1"/>
</dbReference>
<dbReference type="InterPro" id="IPR002656">
    <property type="entry name" value="Acyl_transf_3_dom"/>
</dbReference>
<feature type="transmembrane region" description="Helical" evidence="1">
    <location>
        <begin position="9"/>
        <end position="28"/>
    </location>
</feature>
<feature type="transmembrane region" description="Helical" evidence="1">
    <location>
        <begin position="144"/>
        <end position="163"/>
    </location>
</feature>
<accession>A0AAW4Y2C8</accession>
<keyword evidence="3" id="KW-0808">Transferase</keyword>
<feature type="transmembrane region" description="Helical" evidence="1">
    <location>
        <begin position="299"/>
        <end position="320"/>
    </location>
</feature>
<evidence type="ECO:0000256" key="1">
    <source>
        <dbReference type="SAM" id="Phobius"/>
    </source>
</evidence>
<dbReference type="Proteomes" id="UP001199260">
    <property type="component" value="Unassembled WGS sequence"/>
</dbReference>
<protein>
    <submittedName>
        <fullName evidence="3">Acyltransferase</fullName>
    </submittedName>
</protein>
<keyword evidence="4" id="KW-1185">Reference proteome</keyword>
<feature type="transmembrane region" description="Helical" evidence="1">
    <location>
        <begin position="244"/>
        <end position="264"/>
    </location>
</feature>
<keyword evidence="1" id="KW-1133">Transmembrane helix</keyword>
<dbReference type="PANTHER" id="PTHR23028">
    <property type="entry name" value="ACETYLTRANSFERASE"/>
    <property type="match status" value="1"/>
</dbReference>
<dbReference type="RefSeq" id="WP_230780520.1">
    <property type="nucleotide sequence ID" value="NZ_JAJNCT010000034.1"/>
</dbReference>
<feature type="transmembrane region" description="Helical" evidence="1">
    <location>
        <begin position="34"/>
        <end position="57"/>
    </location>
</feature>
<dbReference type="GO" id="GO:0016747">
    <property type="term" value="F:acyltransferase activity, transferring groups other than amino-acyl groups"/>
    <property type="evidence" value="ECO:0007669"/>
    <property type="project" value="InterPro"/>
</dbReference>
<evidence type="ECO:0000313" key="3">
    <source>
        <dbReference type="EMBL" id="MCD2167801.1"/>
    </source>
</evidence>
<feature type="transmembrane region" description="Helical" evidence="1">
    <location>
        <begin position="170"/>
        <end position="189"/>
    </location>
</feature>
<dbReference type="InterPro" id="IPR050879">
    <property type="entry name" value="Acyltransferase_3"/>
</dbReference>
<feature type="domain" description="Acyltransferase 3" evidence="2">
    <location>
        <begin position="7"/>
        <end position="312"/>
    </location>
</feature>
<keyword evidence="1" id="KW-0472">Membrane</keyword>
<dbReference type="GO" id="GO:0000271">
    <property type="term" value="P:polysaccharide biosynthetic process"/>
    <property type="evidence" value="ECO:0007669"/>
    <property type="project" value="TreeGrafter"/>
</dbReference>
<reference evidence="3 4" key="1">
    <citation type="submission" date="2021-11" db="EMBL/GenBank/DDBJ databases">
        <title>Genome sequence.</title>
        <authorList>
            <person name="Sun Q."/>
        </authorList>
    </citation>
    <scope>NUCLEOTIDE SEQUENCE [LARGE SCALE GENOMIC DNA]</scope>
    <source>
        <strain evidence="3 4">KCTC 12005</strain>
    </source>
</reference>
<keyword evidence="1" id="KW-0812">Transmembrane</keyword>
<evidence type="ECO:0000313" key="4">
    <source>
        <dbReference type="Proteomes" id="UP001199260"/>
    </source>
</evidence>
<name>A0AAW4Y2C8_9BURK</name>
<feature type="transmembrane region" description="Helical" evidence="1">
    <location>
        <begin position="218"/>
        <end position="238"/>
    </location>
</feature>
<dbReference type="EMBL" id="JAJNCT010000034">
    <property type="protein sequence ID" value="MCD2167801.1"/>
    <property type="molecule type" value="Genomic_DNA"/>
</dbReference>
<dbReference type="GO" id="GO:0016020">
    <property type="term" value="C:membrane"/>
    <property type="evidence" value="ECO:0007669"/>
    <property type="project" value="TreeGrafter"/>
</dbReference>
<organism evidence="3 4">
    <name type="scientific">Comamonas koreensis</name>
    <dbReference type="NCBI Taxonomy" id="160825"/>
    <lineage>
        <taxon>Bacteria</taxon>
        <taxon>Pseudomonadati</taxon>
        <taxon>Pseudomonadota</taxon>
        <taxon>Betaproteobacteria</taxon>
        <taxon>Burkholderiales</taxon>
        <taxon>Comamonadaceae</taxon>
        <taxon>Comamonas</taxon>
    </lineage>
</organism>
<comment type="caution">
    <text evidence="3">The sequence shown here is derived from an EMBL/GenBank/DDBJ whole genome shotgun (WGS) entry which is preliminary data.</text>
</comment>
<feature type="transmembrane region" description="Helical" evidence="1">
    <location>
        <begin position="78"/>
        <end position="97"/>
    </location>
</feature>
<dbReference type="AlphaFoldDB" id="A0AAW4Y2C8"/>
<evidence type="ECO:0000259" key="2">
    <source>
        <dbReference type="Pfam" id="PF01757"/>
    </source>
</evidence>
<keyword evidence="3" id="KW-0012">Acyltransferase</keyword>
<proteinExistence type="predicted"/>
<sequence length="332" mass="37126">MPHRSNSFDILRICAALGVIFCHHYYISGREGPAWMNVGMIGGVSVMTFFTISGYLVTTSWLREPQVFKFCAKRLLRLWPGMIAAVLLNIYVFGVVFTDLPARTFLTHAQTLEYFKNLLLYRAYVNLPEVFSSNPLNNLMNGPLWTIPIETMCYAALAVAGVVGVFRYRWLASLVLVAYILLFIARYNADFTGTMMHWWEYPAYFACGALIALHRDRFLAHGAAITFGLIPVALFFWLTGLQHTSGLVVLPALLIFLGSCSSAFSGAVSRLGDPSYGVYLSGCPIAQAVFALWPGMNFYASMGLSMLLSMLLGYALWHSIESPALRLKRYLR</sequence>